<name>A0A6G8QDX4_9ACTN</name>
<dbReference type="RefSeq" id="WP_166178949.1">
    <property type="nucleotide sequence ID" value="NZ_CP045119.1"/>
</dbReference>
<evidence type="ECO:0000313" key="1">
    <source>
        <dbReference type="EMBL" id="QIN84601.1"/>
    </source>
</evidence>
<keyword evidence="2" id="KW-1185">Reference proteome</keyword>
<reference evidence="1 2" key="1">
    <citation type="submission" date="2019-10" db="EMBL/GenBank/DDBJ databases">
        <title>Rubrobacter sp nov SCSIO 52090 isolated from a deep-sea sediment in the South China Sea.</title>
        <authorList>
            <person name="Chen R.W."/>
        </authorList>
    </citation>
    <scope>NUCLEOTIDE SEQUENCE [LARGE SCALE GENOMIC DNA]</scope>
    <source>
        <strain evidence="1 2">SCSIO 52909</strain>
    </source>
</reference>
<proteinExistence type="predicted"/>
<dbReference type="AlphaFoldDB" id="A0A6G8QDX4"/>
<sequence>MMGPPTERQAALAARQLHYHRERLRWIRDRMRDNEALLLRYLTGLEKRATVLPGGYRISGERAAPDRNVAVEKLALANPYEQLVLRMGEREIA</sequence>
<accession>A0A6G8QDX4</accession>
<dbReference type="KEGG" id="rub:GBA63_19575"/>
<evidence type="ECO:0000313" key="2">
    <source>
        <dbReference type="Proteomes" id="UP000501452"/>
    </source>
</evidence>
<protein>
    <submittedName>
        <fullName evidence="1">Uncharacterized protein</fullName>
    </submittedName>
</protein>
<dbReference type="Proteomes" id="UP000501452">
    <property type="component" value="Chromosome"/>
</dbReference>
<gene>
    <name evidence="1" type="ORF">GBA63_19575</name>
</gene>
<organism evidence="1 2">
    <name type="scientific">Rubrobacter tropicus</name>
    <dbReference type="NCBI Taxonomy" id="2653851"/>
    <lineage>
        <taxon>Bacteria</taxon>
        <taxon>Bacillati</taxon>
        <taxon>Actinomycetota</taxon>
        <taxon>Rubrobacteria</taxon>
        <taxon>Rubrobacterales</taxon>
        <taxon>Rubrobacteraceae</taxon>
        <taxon>Rubrobacter</taxon>
    </lineage>
</organism>
<dbReference type="EMBL" id="CP045119">
    <property type="protein sequence ID" value="QIN84601.1"/>
    <property type="molecule type" value="Genomic_DNA"/>
</dbReference>